<protein>
    <submittedName>
        <fullName evidence="1">Uncharacterized protein</fullName>
    </submittedName>
</protein>
<dbReference type="AlphaFoldDB" id="B1V0E4"/>
<accession>B1V0E4</accession>
<dbReference type="InterPro" id="IPR029035">
    <property type="entry name" value="DHS-like_NAD/FAD-binding_dom"/>
</dbReference>
<comment type="caution">
    <text evidence="1">The sequence shown here is derived from an EMBL/GenBank/DDBJ whole genome shotgun (WGS) entry which is preliminary data.</text>
</comment>
<evidence type="ECO:0000313" key="2">
    <source>
        <dbReference type="Proteomes" id="UP000003188"/>
    </source>
</evidence>
<evidence type="ECO:0000313" key="1">
    <source>
        <dbReference type="EMBL" id="EDT72723.1"/>
    </source>
</evidence>
<dbReference type="Pfam" id="PF13289">
    <property type="entry name" value="SIR2_2"/>
    <property type="match status" value="1"/>
</dbReference>
<dbReference type="Gene3D" id="3.40.50.1220">
    <property type="entry name" value="TPP-binding domain"/>
    <property type="match status" value="1"/>
</dbReference>
<dbReference type="EMBL" id="ABOO01000006">
    <property type="protein sequence ID" value="EDT72723.1"/>
    <property type="molecule type" value="Genomic_DNA"/>
</dbReference>
<dbReference type="SUPFAM" id="SSF52467">
    <property type="entry name" value="DHS-like NAD/FAD-binding domain"/>
    <property type="match status" value="1"/>
</dbReference>
<sequence>MKNELIFADIKRYSDMNKLSVFVGAGVSRLSGYPSWYSLVQSMADEIGCNYKKDDKGNAIFSPEELLKIPQIYCLDKGEKIYRAKVEKGFENSCIPNEIHHLILSLHPNHILTTNYDTLLEDTAIKFGRNFSVINSNQVVAKAETINYILKVHGDFSSKFVLKEQDYLDYENEYVLIDNLMKTIFATNLVIFIGYGLNDYNIKLILNWVKRVQSNSFIMPVFIHTGEKLNDLENIYQEARGLRILDCNDYTNSRDYVSRYKLVLEKILLFNSENNLPDDATKLQYIFDKLWGIRNLNYIRKNDFNSIFQNSYELNDEWKIVNKTKSYDSVLDDKNELKNFSQIRLDYFEKFYDNGEYLQSVNGEQFNYVKEFLQMIGVTGIETETKPSFYIPKFTINNPAFMNQYEEMRAFCNIEYKDVNSNYKKAYYFAQLGEYDKSYELFTDILTESKKNEMWDIYYFTLINRHYLFSIINQMIFLTTGFQGEVNFGKSLKLFDDHFINRLNYEMGKNELENQFFELPFEFKSNYAFLKDFSQRNCYLKKYYELTKEKYEIEESLQKDVISIGISKFDKLKADMLDTTKFLYENMLLFSPFEENKVYIKNILLSWLEAYAKEISKSEHGLLGMVSNSRYEFTITDIILIAKTFKKDDIDYLVKKIDLSKIPFRETEELERYINNQIDMYNNMFKDTLSGGEIFIWKLLSNEIRMLLTIASYFVQNNSCKIKVIEFIINMRDGKFSIYDRVRIINKWIRIANVENVSAIIEKWFIEKITPVINNEIPVIVLNQVNNDIAIIAELLGYVILKEGYDTQIVSKIIIDNQNNSYCNIKCLVGLYTVLNDEAKRIFDLKYTINNVFELMQLGYSNALPDGCNEVEIIENYLEKILDERKKNAEKGIRKESVPSEEENIGNVAKYMIMRDFPREFTSKYNSICDEYDFLINPEDFDIDKFNMSWLFNYSNDLLVKLKGNSVQNKIIIEVIDKIFSDEQVNISQARRLFEIYKMMNDVYRDN</sequence>
<dbReference type="Proteomes" id="UP000003188">
    <property type="component" value="Unassembled WGS sequence"/>
</dbReference>
<organism evidence="1 2">
    <name type="scientific">Clostridium perfringens D str. JGS1721</name>
    <dbReference type="NCBI Taxonomy" id="488537"/>
    <lineage>
        <taxon>Bacteria</taxon>
        <taxon>Bacillati</taxon>
        <taxon>Bacillota</taxon>
        <taxon>Clostridia</taxon>
        <taxon>Eubacteriales</taxon>
        <taxon>Clostridiaceae</taxon>
        <taxon>Clostridium</taxon>
    </lineage>
</organism>
<reference evidence="1 2" key="1">
    <citation type="submission" date="2008-03" db="EMBL/GenBank/DDBJ databases">
        <authorList>
            <person name="Paulsen I."/>
            <person name="Sebastian Y."/>
        </authorList>
    </citation>
    <scope>NUCLEOTIDE SEQUENCE [LARGE SCALE GENOMIC DNA]</scope>
    <source>
        <strain evidence="2">D str. JGS1721</strain>
    </source>
</reference>
<proteinExistence type="predicted"/>
<gene>
    <name evidence="1" type="ORF">CJD_0425</name>
</gene>
<name>B1V0E4_CLOPF</name>
<dbReference type="RefSeq" id="WP_003473839.1">
    <property type="nucleotide sequence ID" value="NZ_ABOO01000006.1"/>
</dbReference>